<dbReference type="PANTHER" id="PTHR22870:SF408">
    <property type="entry name" value="OS09G0560450 PROTEIN"/>
    <property type="match status" value="1"/>
</dbReference>
<dbReference type="PANTHER" id="PTHR22870">
    <property type="entry name" value="REGULATOR OF CHROMOSOME CONDENSATION"/>
    <property type="match status" value="1"/>
</dbReference>
<gene>
    <name evidence="2" type="ORF">Hyperionvirus2_176</name>
</gene>
<protein>
    <recommendedName>
        <fullName evidence="3">Chromosome condensation regulator</fullName>
    </recommendedName>
</protein>
<accession>A0A3G5A6K3</accession>
<keyword evidence="1" id="KW-0677">Repeat</keyword>
<name>A0A3G5A6K3_9VIRU</name>
<sequence length="425" mass="46854">MDANSLVRALPVDLQWVVSSYDPGVLFWSLSVSELAKYDWFRMVRMNFALSYARESSSNEDMMKVYLDNCCNERSRIACGGSHVIVRLRDRLMGCGSNLFGQLGLGDIPDRSLFEEIVDVPKNIAEVVCGLNHTIVRLTDGTLMGCGHNWYGQLGLGDCDDRNLFCEIKGIPKNILKVVCGEQNTVILLTDFTIMSCGCGGSYNAFSLRQRVNRFVKIDGIPKNIRDVVCTASRTIVLLTDFTLVRFGYHGWAEPEEPSSKIEIESKQLEISKNILEIKCSLSNIIVLTDSVLMGCGRNMYGQLGLGDNGEKKKFSMIKGINNISKVICSPYHTILKLDDGTLMSSGNNSNGQLGLGDQRGRNIFEEIKGIPKTIVEVICGENNTILRLRDGTLMICGSNSSGQLGQGDNINRGSFVEIKGIEGI</sequence>
<reference evidence="2" key="1">
    <citation type="submission" date="2018-10" db="EMBL/GenBank/DDBJ databases">
        <title>Hidden diversity of soil giant viruses.</title>
        <authorList>
            <person name="Schulz F."/>
            <person name="Alteio L."/>
            <person name="Goudeau D."/>
            <person name="Ryan E.M."/>
            <person name="Malmstrom R.R."/>
            <person name="Blanchard J."/>
            <person name="Woyke T."/>
        </authorList>
    </citation>
    <scope>NUCLEOTIDE SEQUENCE</scope>
    <source>
        <strain evidence="2">HYV1</strain>
    </source>
</reference>
<dbReference type="PRINTS" id="PR00633">
    <property type="entry name" value="RCCNDNSATION"/>
</dbReference>
<dbReference type="SUPFAM" id="SSF50985">
    <property type="entry name" value="RCC1/BLIP-II"/>
    <property type="match status" value="1"/>
</dbReference>
<evidence type="ECO:0000256" key="1">
    <source>
        <dbReference type="ARBA" id="ARBA00022737"/>
    </source>
</evidence>
<evidence type="ECO:0008006" key="3">
    <source>
        <dbReference type="Google" id="ProtNLM"/>
    </source>
</evidence>
<dbReference type="EMBL" id="MK072384">
    <property type="protein sequence ID" value="AYV82808.1"/>
    <property type="molecule type" value="Genomic_DNA"/>
</dbReference>
<dbReference type="Gene3D" id="2.130.10.30">
    <property type="entry name" value="Regulator of chromosome condensation 1/beta-lactamase-inhibitor protein II"/>
    <property type="match status" value="2"/>
</dbReference>
<organism evidence="2">
    <name type="scientific">Hyperionvirus sp</name>
    <dbReference type="NCBI Taxonomy" id="2487770"/>
    <lineage>
        <taxon>Viruses</taxon>
        <taxon>Varidnaviria</taxon>
        <taxon>Bamfordvirae</taxon>
        <taxon>Nucleocytoviricota</taxon>
        <taxon>Megaviricetes</taxon>
        <taxon>Imitervirales</taxon>
        <taxon>Mimiviridae</taxon>
        <taxon>Klosneuvirinae</taxon>
    </lineage>
</organism>
<dbReference type="Pfam" id="PF13540">
    <property type="entry name" value="RCC1_2"/>
    <property type="match status" value="3"/>
</dbReference>
<proteinExistence type="predicted"/>
<evidence type="ECO:0000313" key="2">
    <source>
        <dbReference type="EMBL" id="AYV82808.1"/>
    </source>
</evidence>
<dbReference type="InterPro" id="IPR000408">
    <property type="entry name" value="Reg_chr_condens"/>
</dbReference>
<dbReference type="PROSITE" id="PS50012">
    <property type="entry name" value="RCC1_3"/>
    <property type="match status" value="3"/>
</dbReference>
<dbReference type="InterPro" id="IPR009091">
    <property type="entry name" value="RCC1/BLIP-II"/>
</dbReference>
<dbReference type="InterPro" id="IPR051210">
    <property type="entry name" value="Ub_ligase/GEF_domain"/>
</dbReference>